<dbReference type="AlphaFoldDB" id="Q80UQ3"/>
<feature type="compositionally biased region" description="Basic and acidic residues" evidence="1">
    <location>
        <begin position="52"/>
        <end position="67"/>
    </location>
</feature>
<name>Q80UQ3_MOUSE</name>
<reference evidence="2" key="1">
    <citation type="journal article" date="2004" name="Genome Res.">
        <title>The status, quality, and expansion of the NIH full-length cDNA project: the Mammalian Gene Collection (MGC).</title>
        <authorList>
            <consortium name="The MGC Project Team"/>
            <person name="Gerhard D.S."/>
            <person name="Wagner L."/>
            <person name="Feingold E.A."/>
            <person name="Shenmen C.M."/>
            <person name="Grouse L.H."/>
            <person name="Schuler G."/>
            <person name="Klein S.L."/>
            <person name="Old S."/>
            <person name="Rasooly R."/>
            <person name="Good P."/>
            <person name="Guyer M."/>
            <person name="Peck A.M."/>
            <person name="Derge J.G."/>
            <person name="Lipman D."/>
            <person name="Collins F.S."/>
            <person name="Jang W."/>
            <person name="Sherry S."/>
            <person name="Feolo M."/>
            <person name="Misquitta L."/>
            <person name="Lee E."/>
            <person name="Rotmistrovsky K."/>
            <person name="Greenhut S.F."/>
            <person name="Schaefer C.F."/>
            <person name="Buetow K."/>
            <person name="Bonner T.I."/>
            <person name="Haussler D."/>
            <person name="Kent J."/>
            <person name="Kiekhaus M."/>
            <person name="Furey T."/>
            <person name="Brent M."/>
            <person name="Prange C."/>
            <person name="Schreiber K."/>
            <person name="Shapiro N."/>
            <person name="Bhat N.K."/>
            <person name="Hopkins R.F."/>
            <person name="Hsie F."/>
            <person name="Driscoll T."/>
            <person name="Soares M.B."/>
            <person name="Casavant T.L."/>
            <person name="Scheetz T.E."/>
            <person name="Brown-stein M.J."/>
            <person name="Usdin T.B."/>
            <person name="Toshiyuki S."/>
            <person name="Carninci P."/>
            <person name="Piao Y."/>
            <person name="Dudekula D.B."/>
            <person name="Ko M.S."/>
            <person name="Kawakami K."/>
            <person name="Suzuki Y."/>
            <person name="Sugano S."/>
            <person name="Gruber C.E."/>
            <person name="Smith M.R."/>
            <person name="Simmons B."/>
            <person name="Moore T."/>
            <person name="Waterman R."/>
            <person name="Johnson S.L."/>
            <person name="Ruan Y."/>
            <person name="Wei C.L."/>
            <person name="Mathavan S."/>
            <person name="Gunaratne P.H."/>
            <person name="Wu J."/>
            <person name="Garcia A.M."/>
            <person name="Hulyk S.W."/>
            <person name="Fuh E."/>
            <person name="Yuan Y."/>
            <person name="Sneed A."/>
            <person name="Kowis C."/>
            <person name="Hodgson A."/>
            <person name="Muzny D.M."/>
            <person name="McPherson J."/>
            <person name="Gibbs R.A."/>
            <person name="Fahey J."/>
            <person name="Helton E."/>
            <person name="Ketteman M."/>
            <person name="Madan A."/>
            <person name="Rodrigues S."/>
            <person name="Sanchez A."/>
            <person name="Whiting M."/>
            <person name="Madari A."/>
            <person name="Young A.C."/>
            <person name="Wetherby K.D."/>
            <person name="Granite S.J."/>
            <person name="Kwong P.N."/>
            <person name="Brinkley C.P."/>
            <person name="Pearson R.L."/>
            <person name="Bouffard G.G."/>
            <person name="Blakesly R.W."/>
            <person name="Green E.D."/>
            <person name="Dickson M.C."/>
            <person name="Rodriguez A.C."/>
            <person name="Grimwood J."/>
            <person name="Schmutz J."/>
            <person name="Myers R.M."/>
            <person name="Butterfield Y.S."/>
            <person name="Griffith M."/>
            <person name="Griffith O.L."/>
            <person name="Krzywinski M.I."/>
            <person name="Liao N."/>
            <person name="Morin R."/>
            <person name="Morrin R."/>
            <person name="Palmquist D."/>
            <person name="Petrescu A.S."/>
            <person name="Skalska U."/>
            <person name="Smailus D.E."/>
            <person name="Stott J.M."/>
            <person name="Schnerch A."/>
            <person name="Schein J.E."/>
            <person name="Jones S.J."/>
            <person name="Holt R.A."/>
            <person name="Baross A."/>
            <person name="Marra M.A."/>
            <person name="Clifton S."/>
            <person name="Makowski K.A."/>
            <person name="Bosak S."/>
            <person name="Malek J."/>
        </authorList>
    </citation>
    <scope>NUCLEOTIDE SEQUENCE [LARGE SCALE MRNA]</scope>
    <source>
        <strain evidence="2">FVB/N-3</strain>
        <tissue evidence="2">Mammary tumor. MMTV-LTR/INT3 model. 5 month old mouse. Taken by biopsy.</tissue>
    </source>
</reference>
<dbReference type="EMBL" id="BC051459">
    <property type="protein sequence ID" value="AAH51459.1"/>
    <property type="molecule type" value="mRNA"/>
</dbReference>
<evidence type="ECO:0000313" key="3">
    <source>
        <dbReference type="MGI" id="MGI:106330"/>
    </source>
</evidence>
<dbReference type="PeptideAtlas" id="Q80UQ3"/>
<gene>
    <name evidence="3" type="primary">Larp4b</name>
    <name evidence="3" type="synonym">D13Wsu64e</name>
    <name evidence="2" type="synonym">Larp5</name>
</gene>
<dbReference type="MGI" id="MGI:106330">
    <property type="gene designation" value="Larp4b"/>
</dbReference>
<organism evidence="2">
    <name type="scientific">Mus musculus</name>
    <name type="common">Mouse</name>
    <dbReference type="NCBI Taxonomy" id="10090"/>
    <lineage>
        <taxon>Eukaryota</taxon>
        <taxon>Metazoa</taxon>
        <taxon>Chordata</taxon>
        <taxon>Craniata</taxon>
        <taxon>Vertebrata</taxon>
        <taxon>Euteleostomi</taxon>
        <taxon>Mammalia</taxon>
        <taxon>Eutheria</taxon>
        <taxon>Euarchontoglires</taxon>
        <taxon>Glires</taxon>
        <taxon>Rodentia</taxon>
        <taxon>Myomorpha</taxon>
        <taxon>Muroidea</taxon>
        <taxon>Muridae</taxon>
        <taxon>Murinae</taxon>
        <taxon>Mus</taxon>
        <taxon>Mus</taxon>
    </lineage>
</organism>
<sequence>MTIAKYYFNGFQNLSTDASTNTVPVVGPREPSVPAPCAVSAAFERSPSPVHLPEDPKVAEKQRETQSVDRLPSTPTTTACKSVQVNGAATVSALPALHSTQASRVCPDSDDGLSVVCAFISLYEFTEVFYFR</sequence>
<evidence type="ECO:0000256" key="1">
    <source>
        <dbReference type="SAM" id="MobiDB-lite"/>
    </source>
</evidence>
<evidence type="ECO:0000313" key="2">
    <source>
        <dbReference type="EMBL" id="AAH51459.1"/>
    </source>
</evidence>
<protein>
    <submittedName>
        <fullName evidence="2">Larp5 protein</fullName>
    </submittedName>
</protein>
<dbReference type="UCSC" id="uc033ggq.1">
    <property type="organism name" value="mouse"/>
</dbReference>
<proteinExistence type="evidence at transcript level"/>
<feature type="region of interest" description="Disordered" evidence="1">
    <location>
        <begin position="44"/>
        <end position="79"/>
    </location>
</feature>
<accession>Q80UQ3</accession>
<dbReference type="AGR" id="MGI:106330"/>